<organism evidence="1">
    <name type="scientific">Tanacetum cinerariifolium</name>
    <name type="common">Dalmatian daisy</name>
    <name type="synonym">Chrysanthemum cinerariifolium</name>
    <dbReference type="NCBI Taxonomy" id="118510"/>
    <lineage>
        <taxon>Eukaryota</taxon>
        <taxon>Viridiplantae</taxon>
        <taxon>Streptophyta</taxon>
        <taxon>Embryophyta</taxon>
        <taxon>Tracheophyta</taxon>
        <taxon>Spermatophyta</taxon>
        <taxon>Magnoliopsida</taxon>
        <taxon>eudicotyledons</taxon>
        <taxon>Gunneridae</taxon>
        <taxon>Pentapetalae</taxon>
        <taxon>asterids</taxon>
        <taxon>campanulids</taxon>
        <taxon>Asterales</taxon>
        <taxon>Asteraceae</taxon>
        <taxon>Asteroideae</taxon>
        <taxon>Anthemideae</taxon>
        <taxon>Anthemidinae</taxon>
        <taxon>Tanacetum</taxon>
    </lineage>
</organism>
<sequence length="173" mass="18819">KQDAEWFKDKVLLVQAQANGQILQEEELEFLADLGMAESSSNQNVVITNAAYQANDLYAYDLDCDEINSAKIAFMANLSHYGYDNLAEFVSQGPSSSNLSTSYPVNDTSSIVNHNAYMASSSAPQINYAPMAQHSSEYSPPETGLVVSVFQKGGDPIDAINHMMSFLTTVVTS</sequence>
<protein>
    <recommendedName>
        <fullName evidence="2">Retrovirus-related Pol polyprotein from transposon TNT 1-94</fullName>
    </recommendedName>
</protein>
<dbReference type="AlphaFoldDB" id="A0A699TUA7"/>
<comment type="caution">
    <text evidence="1">The sequence shown here is derived from an EMBL/GenBank/DDBJ whole genome shotgun (WGS) entry which is preliminary data.</text>
</comment>
<feature type="non-terminal residue" evidence="1">
    <location>
        <position position="173"/>
    </location>
</feature>
<reference evidence="1" key="1">
    <citation type="journal article" date="2019" name="Sci. Rep.">
        <title>Draft genome of Tanacetum cinerariifolium, the natural source of mosquito coil.</title>
        <authorList>
            <person name="Yamashiro T."/>
            <person name="Shiraishi A."/>
            <person name="Satake H."/>
            <person name="Nakayama K."/>
        </authorList>
    </citation>
    <scope>NUCLEOTIDE SEQUENCE</scope>
</reference>
<feature type="non-terminal residue" evidence="1">
    <location>
        <position position="1"/>
    </location>
</feature>
<accession>A0A699TUA7</accession>
<proteinExistence type="predicted"/>
<dbReference type="EMBL" id="BKCJ011258646">
    <property type="protein sequence ID" value="GFD11374.1"/>
    <property type="molecule type" value="Genomic_DNA"/>
</dbReference>
<evidence type="ECO:0008006" key="2">
    <source>
        <dbReference type="Google" id="ProtNLM"/>
    </source>
</evidence>
<evidence type="ECO:0000313" key="1">
    <source>
        <dbReference type="EMBL" id="GFD11374.1"/>
    </source>
</evidence>
<name>A0A699TUA7_TANCI</name>
<gene>
    <name evidence="1" type="ORF">Tci_883343</name>
</gene>